<sequence length="319" mass="36263">MNTRNPTSKIRVLLHLKEFLLKRKRKLQRETMANKYHIRSISLPSRSHPSTVRVEEELSKLKTWEGTSTSTSDSIRTGLSLLQDLYLSLDDLLNMPSTQQVISHHKGDNCVEEVLDGSMRILDICGITRDTMLQIKENVQALHSPLRRRKGDSSVETSVAEYKLFTRKMKKNANKLITSLKQMDSKFGVSPLLDHDHHLGAVIRVLRQVIIMNLLVFQFMLSFLTVSSSNSKATKWLVVAKLMQKGVKGWEENSGNELQCVEVALSTLLNEGTNDEKMQVALEKLEVLKNGIERIENSLESVFRLLIKTRASLLNIISQ</sequence>
<dbReference type="EMBL" id="JAYMYR010000008">
    <property type="protein sequence ID" value="KAK7346297.1"/>
    <property type="molecule type" value="Genomic_DNA"/>
</dbReference>
<reference evidence="1 2" key="1">
    <citation type="submission" date="2024-01" db="EMBL/GenBank/DDBJ databases">
        <title>The genomes of 5 underutilized Papilionoideae crops provide insights into root nodulation and disease resistanc.</title>
        <authorList>
            <person name="Jiang F."/>
        </authorList>
    </citation>
    <scope>NUCLEOTIDE SEQUENCE [LARGE SCALE GENOMIC DNA]</scope>
    <source>
        <strain evidence="1">JINMINGXINNONG_FW02</strain>
        <tissue evidence="1">Leaves</tissue>
    </source>
</reference>
<dbReference type="AlphaFoldDB" id="A0AAN9M6R7"/>
<dbReference type="PANTHER" id="PTHR33070">
    <property type="entry name" value="OS06G0725500 PROTEIN"/>
    <property type="match status" value="1"/>
</dbReference>
<evidence type="ECO:0008006" key="3">
    <source>
        <dbReference type="Google" id="ProtNLM"/>
    </source>
</evidence>
<dbReference type="Pfam" id="PF03087">
    <property type="entry name" value="BPS1"/>
    <property type="match status" value="1"/>
</dbReference>
<dbReference type="GO" id="GO:0048364">
    <property type="term" value="P:root development"/>
    <property type="evidence" value="ECO:0007669"/>
    <property type="project" value="InterPro"/>
</dbReference>
<accession>A0AAN9M6R7</accession>
<gene>
    <name evidence="1" type="ORF">VNO80_20813</name>
</gene>
<dbReference type="InterPro" id="IPR004320">
    <property type="entry name" value="BPS1_pln"/>
</dbReference>
<keyword evidence="2" id="KW-1185">Reference proteome</keyword>
<evidence type="ECO:0000313" key="2">
    <source>
        <dbReference type="Proteomes" id="UP001374584"/>
    </source>
</evidence>
<evidence type="ECO:0000313" key="1">
    <source>
        <dbReference type="EMBL" id="KAK7346297.1"/>
    </source>
</evidence>
<dbReference type="PANTHER" id="PTHR33070:SF109">
    <property type="entry name" value="DOMAIN PROTEIN, PUTATIVE (DUF241)-RELATED"/>
    <property type="match status" value="1"/>
</dbReference>
<proteinExistence type="predicted"/>
<name>A0AAN9M6R7_PHACN</name>
<organism evidence="1 2">
    <name type="scientific">Phaseolus coccineus</name>
    <name type="common">Scarlet runner bean</name>
    <name type="synonym">Phaseolus multiflorus</name>
    <dbReference type="NCBI Taxonomy" id="3886"/>
    <lineage>
        <taxon>Eukaryota</taxon>
        <taxon>Viridiplantae</taxon>
        <taxon>Streptophyta</taxon>
        <taxon>Embryophyta</taxon>
        <taxon>Tracheophyta</taxon>
        <taxon>Spermatophyta</taxon>
        <taxon>Magnoliopsida</taxon>
        <taxon>eudicotyledons</taxon>
        <taxon>Gunneridae</taxon>
        <taxon>Pentapetalae</taxon>
        <taxon>rosids</taxon>
        <taxon>fabids</taxon>
        <taxon>Fabales</taxon>
        <taxon>Fabaceae</taxon>
        <taxon>Papilionoideae</taxon>
        <taxon>50 kb inversion clade</taxon>
        <taxon>NPAAA clade</taxon>
        <taxon>indigoferoid/millettioid clade</taxon>
        <taxon>Phaseoleae</taxon>
        <taxon>Phaseolus</taxon>
    </lineage>
</organism>
<protein>
    <recommendedName>
        <fullName evidence="3">DUF241 domain-containing protein</fullName>
    </recommendedName>
</protein>
<comment type="caution">
    <text evidence="1">The sequence shown here is derived from an EMBL/GenBank/DDBJ whole genome shotgun (WGS) entry which is preliminary data.</text>
</comment>
<dbReference type="GO" id="GO:0048367">
    <property type="term" value="P:shoot system development"/>
    <property type="evidence" value="ECO:0007669"/>
    <property type="project" value="InterPro"/>
</dbReference>
<dbReference type="Proteomes" id="UP001374584">
    <property type="component" value="Unassembled WGS sequence"/>
</dbReference>